<evidence type="ECO:0000259" key="8">
    <source>
        <dbReference type="Pfam" id="PF01171"/>
    </source>
</evidence>
<dbReference type="NCBIfam" id="TIGR02432">
    <property type="entry name" value="lysidine_TilS_N"/>
    <property type="match status" value="1"/>
</dbReference>
<evidence type="ECO:0000256" key="7">
    <source>
        <dbReference type="SAM" id="MobiDB-lite"/>
    </source>
</evidence>
<organism evidence="9 10">
    <name type="scientific">Sphingomonas edaphi</name>
    <dbReference type="NCBI Taxonomy" id="2315689"/>
    <lineage>
        <taxon>Bacteria</taxon>
        <taxon>Pseudomonadati</taxon>
        <taxon>Pseudomonadota</taxon>
        <taxon>Alphaproteobacteria</taxon>
        <taxon>Sphingomonadales</taxon>
        <taxon>Sphingomonadaceae</taxon>
        <taxon>Sphingomonas</taxon>
    </lineage>
</organism>
<dbReference type="InterPro" id="IPR012094">
    <property type="entry name" value="tRNA_Ile_lys_synt"/>
</dbReference>
<dbReference type="Gene3D" id="3.40.50.620">
    <property type="entry name" value="HUPs"/>
    <property type="match status" value="1"/>
</dbReference>
<evidence type="ECO:0000256" key="2">
    <source>
        <dbReference type="ARBA" id="ARBA00022694"/>
    </source>
</evidence>
<reference evidence="9 10" key="1">
    <citation type="submission" date="2018-09" db="EMBL/GenBank/DDBJ databases">
        <title>Sphingomonas sp. DAC4.</title>
        <authorList>
            <person name="Seo T."/>
        </authorList>
    </citation>
    <scope>NUCLEOTIDE SEQUENCE [LARGE SCALE GENOMIC DNA]</scope>
    <source>
        <strain evidence="9 10">DAC4</strain>
    </source>
</reference>
<dbReference type="Pfam" id="PF01171">
    <property type="entry name" value="ATP_bind_3"/>
    <property type="match status" value="1"/>
</dbReference>
<comment type="similarity">
    <text evidence="6">Belongs to the tRNA(Ile)-lysidine synthase family.</text>
</comment>
<comment type="domain">
    <text evidence="6">The N-terminal region contains the highly conserved SGGXDS motif, predicted to be a P-loop motif involved in ATP binding.</text>
</comment>
<keyword evidence="2 6" id="KW-0819">tRNA processing</keyword>
<feature type="domain" description="tRNA(Ile)-lysidine/2-thiocytidine synthase N-terminal" evidence="8">
    <location>
        <begin position="53"/>
        <end position="229"/>
    </location>
</feature>
<comment type="caution">
    <text evidence="9">The sequence shown here is derived from an EMBL/GenBank/DDBJ whole genome shotgun (WGS) entry which is preliminary data.</text>
</comment>
<dbReference type="InterPro" id="IPR011063">
    <property type="entry name" value="TilS/TtcA_N"/>
</dbReference>
<accession>A0A418Q2E1</accession>
<dbReference type="PANTHER" id="PTHR43033">
    <property type="entry name" value="TRNA(ILE)-LYSIDINE SYNTHASE-RELATED"/>
    <property type="match status" value="1"/>
</dbReference>
<evidence type="ECO:0000313" key="9">
    <source>
        <dbReference type="EMBL" id="RIX32216.1"/>
    </source>
</evidence>
<sequence>MSTVPRSGPHLGRRSRTPRPRRSAADAMIPAAEAIARFAAGLDALLPADKRLGVAVSGGADSLALLLLAKAARPGRVEAATVDHGFREASRAEAEKVAAICDTLGIPHTILTADWIIPPSANMQAEARAMRYRLLADWAEGRGLSAVAAAHHADDQAETLLMRLARGAGVRGLGGARPRRSLTERVMLVRPLLGWRRADLAAIVEATEMEAVDDPTNRDPRYDRSRFRRVLADADWADPSRLAASAAALRDADEALDWALAPLIETRLMHDEPGVTVDPSGLPRELRRRLLLAGFAMLAAPVPRGPDLVRAMAALEAGETVTLSGLKLQGGDHWRLAHEPPRGR</sequence>
<dbReference type="InterPro" id="IPR014729">
    <property type="entry name" value="Rossmann-like_a/b/a_fold"/>
</dbReference>
<name>A0A418Q2E1_9SPHN</name>
<gene>
    <name evidence="6 9" type="primary">tilS</name>
    <name evidence="9" type="ORF">D3M59_04420</name>
</gene>
<comment type="function">
    <text evidence="6">Ligates lysine onto the cytidine present at position 34 of the AUA codon-specific tRNA(Ile) that contains the anticodon CAU, in an ATP-dependent manner. Cytidine is converted to lysidine, thus changing the amino acid specificity of the tRNA from methionine to isoleucine.</text>
</comment>
<evidence type="ECO:0000313" key="10">
    <source>
        <dbReference type="Proteomes" id="UP000285023"/>
    </source>
</evidence>
<dbReference type="GO" id="GO:0005737">
    <property type="term" value="C:cytoplasm"/>
    <property type="evidence" value="ECO:0007669"/>
    <property type="project" value="UniProtKB-SubCell"/>
</dbReference>
<dbReference type="HAMAP" id="MF_01161">
    <property type="entry name" value="tRNA_Ile_lys_synt"/>
    <property type="match status" value="1"/>
</dbReference>
<feature type="binding site" evidence="6">
    <location>
        <begin position="57"/>
        <end position="62"/>
    </location>
    <ligand>
        <name>ATP</name>
        <dbReference type="ChEBI" id="CHEBI:30616"/>
    </ligand>
</feature>
<comment type="subcellular location">
    <subcellularLocation>
        <location evidence="6">Cytoplasm</location>
    </subcellularLocation>
</comment>
<dbReference type="InterPro" id="IPR012795">
    <property type="entry name" value="tRNA_Ile_lys_synt_N"/>
</dbReference>
<keyword evidence="3 6" id="KW-0547">Nucleotide-binding</keyword>
<dbReference type="Proteomes" id="UP000285023">
    <property type="component" value="Unassembled WGS sequence"/>
</dbReference>
<dbReference type="OrthoDB" id="9807403at2"/>
<dbReference type="EC" id="6.3.4.19" evidence="6"/>
<dbReference type="CDD" id="cd01992">
    <property type="entry name" value="TilS_N"/>
    <property type="match status" value="1"/>
</dbReference>
<dbReference type="EMBL" id="QXTF01000001">
    <property type="protein sequence ID" value="RIX32216.1"/>
    <property type="molecule type" value="Genomic_DNA"/>
</dbReference>
<dbReference type="PANTHER" id="PTHR43033:SF1">
    <property type="entry name" value="TRNA(ILE)-LYSIDINE SYNTHASE-RELATED"/>
    <property type="match status" value="1"/>
</dbReference>
<evidence type="ECO:0000256" key="5">
    <source>
        <dbReference type="ARBA" id="ARBA00048539"/>
    </source>
</evidence>
<evidence type="ECO:0000256" key="3">
    <source>
        <dbReference type="ARBA" id="ARBA00022741"/>
    </source>
</evidence>
<evidence type="ECO:0000256" key="1">
    <source>
        <dbReference type="ARBA" id="ARBA00022598"/>
    </source>
</evidence>
<dbReference type="AlphaFoldDB" id="A0A418Q2E1"/>
<keyword evidence="6" id="KW-0963">Cytoplasm</keyword>
<keyword evidence="4 6" id="KW-0067">ATP-binding</keyword>
<keyword evidence="10" id="KW-1185">Reference proteome</keyword>
<keyword evidence="1 6" id="KW-0436">Ligase</keyword>
<protein>
    <recommendedName>
        <fullName evidence="6">tRNA(Ile)-lysidine synthase</fullName>
        <ecNumber evidence="6">6.3.4.19</ecNumber>
    </recommendedName>
    <alternativeName>
        <fullName evidence="6">tRNA(Ile)-2-lysyl-cytidine synthase</fullName>
    </alternativeName>
    <alternativeName>
        <fullName evidence="6">tRNA(Ile)-lysidine synthetase</fullName>
    </alternativeName>
</protein>
<dbReference type="GO" id="GO:0005524">
    <property type="term" value="F:ATP binding"/>
    <property type="evidence" value="ECO:0007669"/>
    <property type="project" value="UniProtKB-UniRule"/>
</dbReference>
<feature type="compositionally biased region" description="Basic residues" evidence="7">
    <location>
        <begin position="11"/>
        <end position="22"/>
    </location>
</feature>
<feature type="region of interest" description="Disordered" evidence="7">
    <location>
        <begin position="1"/>
        <end position="25"/>
    </location>
</feature>
<proteinExistence type="inferred from homology"/>
<evidence type="ECO:0000256" key="6">
    <source>
        <dbReference type="HAMAP-Rule" id="MF_01161"/>
    </source>
</evidence>
<evidence type="ECO:0000256" key="4">
    <source>
        <dbReference type="ARBA" id="ARBA00022840"/>
    </source>
</evidence>
<dbReference type="GO" id="GO:0032267">
    <property type="term" value="F:tRNA(Ile)-lysidine synthase activity"/>
    <property type="evidence" value="ECO:0007669"/>
    <property type="project" value="UniProtKB-EC"/>
</dbReference>
<dbReference type="GO" id="GO:0006400">
    <property type="term" value="P:tRNA modification"/>
    <property type="evidence" value="ECO:0007669"/>
    <property type="project" value="UniProtKB-UniRule"/>
</dbReference>
<comment type="catalytic activity">
    <reaction evidence="5 6">
        <text>cytidine(34) in tRNA(Ile2) + L-lysine + ATP = lysidine(34) in tRNA(Ile2) + AMP + diphosphate + H(+)</text>
        <dbReference type="Rhea" id="RHEA:43744"/>
        <dbReference type="Rhea" id="RHEA-COMP:10625"/>
        <dbReference type="Rhea" id="RHEA-COMP:10670"/>
        <dbReference type="ChEBI" id="CHEBI:15378"/>
        <dbReference type="ChEBI" id="CHEBI:30616"/>
        <dbReference type="ChEBI" id="CHEBI:32551"/>
        <dbReference type="ChEBI" id="CHEBI:33019"/>
        <dbReference type="ChEBI" id="CHEBI:82748"/>
        <dbReference type="ChEBI" id="CHEBI:83665"/>
        <dbReference type="ChEBI" id="CHEBI:456215"/>
        <dbReference type="EC" id="6.3.4.19"/>
    </reaction>
</comment>
<dbReference type="SUPFAM" id="SSF52402">
    <property type="entry name" value="Adenine nucleotide alpha hydrolases-like"/>
    <property type="match status" value="1"/>
</dbReference>